<dbReference type="InterPro" id="IPR051157">
    <property type="entry name" value="PDH/Transketolase"/>
</dbReference>
<dbReference type="Gene3D" id="3.40.50.970">
    <property type="match status" value="1"/>
</dbReference>
<dbReference type="InterPro" id="IPR029061">
    <property type="entry name" value="THDP-binding"/>
</dbReference>
<dbReference type="Proteomes" id="UP000040910">
    <property type="component" value="Unassembled WGS sequence"/>
</dbReference>
<dbReference type="AlphaFoldDB" id="A0A0T8M776"/>
<proteinExistence type="predicted"/>
<dbReference type="SUPFAM" id="SSF52922">
    <property type="entry name" value="TK C-terminal domain-like"/>
    <property type="match status" value="1"/>
</dbReference>
<keyword evidence="1" id="KW-0808">Transferase</keyword>
<dbReference type="EMBL" id="CKLF01000002">
    <property type="protein sequence ID" value="CIV04887.1"/>
    <property type="molecule type" value="Genomic_DNA"/>
</dbReference>
<accession>A0A0T8M776</accession>
<dbReference type="CDD" id="cd07033">
    <property type="entry name" value="TPP_PYR_DXS_TK_like"/>
    <property type="match status" value="1"/>
</dbReference>
<dbReference type="Pfam" id="PF02779">
    <property type="entry name" value="Transket_pyr"/>
    <property type="match status" value="1"/>
</dbReference>
<evidence type="ECO:0000313" key="1">
    <source>
        <dbReference type="EMBL" id="CIV04887.1"/>
    </source>
</evidence>
<comment type="caution">
    <text evidence="1">The sequence shown here is derived from an EMBL/GenBank/DDBJ whole genome shotgun (WGS) entry which is preliminary data.</text>
</comment>
<dbReference type="InterPro" id="IPR009014">
    <property type="entry name" value="Transketo_C/PFOR_II"/>
</dbReference>
<gene>
    <name evidence="1" type="primary">dxs</name>
    <name evidence="1" type="ORF">ERS019316_00213</name>
</gene>
<reference evidence="1 2" key="1">
    <citation type="submission" date="2015-03" db="EMBL/GenBank/DDBJ databases">
        <authorList>
            <consortium name="Pathogen Informatics"/>
            <person name="Murphy D."/>
        </authorList>
    </citation>
    <scope>NUCLEOTIDE SEQUENCE [LARGE SCALE GENOMIC DNA]</scope>
    <source>
        <strain evidence="2">type strain: N</strain>
    </source>
</reference>
<dbReference type="PANTHER" id="PTHR43825:SF1">
    <property type="entry name" value="TRANSKETOLASE-LIKE PYRIMIDINE-BINDING DOMAIN-CONTAINING PROTEIN"/>
    <property type="match status" value="1"/>
</dbReference>
<dbReference type="Gene3D" id="3.40.50.920">
    <property type="match status" value="1"/>
</dbReference>
<sequence>MRKTFIDELINKNIEEQNIVVLTGDVGRSTYASKFKEIFPENYLNLGICEANIVGISAGIAGTLEFVPFVMLFSKHLILRALEQINDSILMNKKKVILVGGYSGYSASKEGETHQLLNDISILSSFPDISIYCPYDQSSIQTAINESINNDYSSYIRINKNKILNDVASRYISQGNKSIIISMGYLGSLLSKKYMEDSDIREFADFILVSKIKPIDWEYWENFLRKYENVYMIEENTLTGGLGEQFKNYFFGLGINIISFGIKPHFGETGDYETLLTNEGLSPDKIFEKIRRINHVQSSEKSIWR</sequence>
<evidence type="ECO:0000313" key="2">
    <source>
        <dbReference type="Proteomes" id="UP000040910"/>
    </source>
</evidence>
<dbReference type="SUPFAM" id="SSF52518">
    <property type="entry name" value="Thiamin diphosphate-binding fold (THDP-binding)"/>
    <property type="match status" value="1"/>
</dbReference>
<protein>
    <submittedName>
        <fullName evidence="1">Transketolase</fullName>
        <ecNumber evidence="1">2.2.1.7</ecNumber>
    </submittedName>
</protein>
<dbReference type="PANTHER" id="PTHR43825">
    <property type="entry name" value="PYRUVATE DEHYDROGENASE E1 COMPONENT"/>
    <property type="match status" value="1"/>
</dbReference>
<dbReference type="GO" id="GO:0008661">
    <property type="term" value="F:1-deoxy-D-xylulose-5-phosphate synthase activity"/>
    <property type="evidence" value="ECO:0007669"/>
    <property type="project" value="UniProtKB-EC"/>
</dbReference>
<name>A0A0T8M776_STREE</name>
<dbReference type="RefSeq" id="WP_016569859.1">
    <property type="nucleotide sequence ID" value="NZ_CFBY01000005.1"/>
</dbReference>
<dbReference type="SMART" id="SM00861">
    <property type="entry name" value="Transket_pyr"/>
    <property type="match status" value="1"/>
</dbReference>
<dbReference type="InterPro" id="IPR005475">
    <property type="entry name" value="Transketolase-like_Pyr-bd"/>
</dbReference>
<dbReference type="EC" id="2.2.1.7" evidence="1"/>
<organism evidence="1 2">
    <name type="scientific">Streptococcus pneumoniae</name>
    <dbReference type="NCBI Taxonomy" id="1313"/>
    <lineage>
        <taxon>Bacteria</taxon>
        <taxon>Bacillati</taxon>
        <taxon>Bacillota</taxon>
        <taxon>Bacilli</taxon>
        <taxon>Lactobacillales</taxon>
        <taxon>Streptococcaceae</taxon>
        <taxon>Streptococcus</taxon>
    </lineage>
</organism>